<feature type="transmembrane region" description="Helical" evidence="6">
    <location>
        <begin position="1204"/>
        <end position="1226"/>
    </location>
</feature>
<dbReference type="VEuPathDB" id="TriTrypDB:LdCL_190018700"/>
<feature type="transmembrane region" description="Helical" evidence="6">
    <location>
        <begin position="280"/>
        <end position="301"/>
    </location>
</feature>
<feature type="transmembrane region" description="Helical" evidence="6">
    <location>
        <begin position="1063"/>
        <end position="1080"/>
    </location>
</feature>
<feature type="transmembrane region" description="Helical" evidence="6">
    <location>
        <begin position="1247"/>
        <end position="1273"/>
    </location>
</feature>
<feature type="transmembrane region" description="Helical" evidence="6">
    <location>
        <begin position="1356"/>
        <end position="1373"/>
    </location>
</feature>
<evidence type="ECO:0000256" key="2">
    <source>
        <dbReference type="ARBA" id="ARBA00022692"/>
    </source>
</evidence>
<evidence type="ECO:0000256" key="3">
    <source>
        <dbReference type="ARBA" id="ARBA00022989"/>
    </source>
</evidence>
<feature type="transmembrane region" description="Helical" evidence="6">
    <location>
        <begin position="862"/>
        <end position="883"/>
    </location>
</feature>
<feature type="transmembrane region" description="Helical" evidence="6">
    <location>
        <begin position="1518"/>
        <end position="1536"/>
    </location>
</feature>
<feature type="transmembrane region" description="Helical" evidence="6">
    <location>
        <begin position="331"/>
        <end position="348"/>
    </location>
</feature>
<feature type="transmembrane region" description="Helical" evidence="6">
    <location>
        <begin position="731"/>
        <end position="751"/>
    </location>
</feature>
<evidence type="ECO:0000256" key="6">
    <source>
        <dbReference type="SAM" id="Phobius"/>
    </source>
</evidence>
<accession>A0A504X789</accession>
<dbReference type="VEuPathDB" id="TriTrypDB:LDHU3_19.1620"/>
<protein>
    <submittedName>
        <fullName evidence="7">MBOAT, membrane-bound O-acyltransferase family protein</fullName>
    </submittedName>
</protein>
<feature type="compositionally biased region" description="Low complexity" evidence="5">
    <location>
        <begin position="229"/>
        <end position="240"/>
    </location>
</feature>
<dbReference type="GO" id="GO:0016746">
    <property type="term" value="F:acyltransferase activity"/>
    <property type="evidence" value="ECO:0007669"/>
    <property type="project" value="UniProtKB-KW"/>
</dbReference>
<reference evidence="8" key="1">
    <citation type="submission" date="2019-02" db="EMBL/GenBank/DDBJ databases">
        <title>FDA dAtabase for Regulatory Grade micrObial Sequences (FDA-ARGOS): Supporting development and validation of Infectious Disease Dx tests.</title>
        <authorList>
            <person name="Duncan R."/>
            <person name="Fisher C."/>
            <person name="Tallon L."/>
            <person name="Sadzewicz L."/>
            <person name="Sengamalay N."/>
            <person name="Ott S."/>
            <person name="Godinez A."/>
            <person name="Nagaraj S."/>
            <person name="Vavikolanu K."/>
            <person name="Vyas G."/>
            <person name="Nadendla S."/>
            <person name="Aluvathingal J."/>
            <person name="Sichtig H."/>
        </authorList>
    </citation>
    <scope>NUCLEOTIDE SEQUENCE [LARGE SCALE GENOMIC DNA]</scope>
    <source>
        <strain evidence="8">FDAARGOS_360</strain>
    </source>
</reference>
<feature type="transmembrane region" description="Helical" evidence="6">
    <location>
        <begin position="143"/>
        <end position="161"/>
    </location>
</feature>
<evidence type="ECO:0000256" key="5">
    <source>
        <dbReference type="SAM" id="MobiDB-lite"/>
    </source>
</evidence>
<name>A0A504X789_LEIDO</name>
<dbReference type="VEuPathDB" id="TriTrypDB:LdBPK_191350.1"/>
<dbReference type="GO" id="GO:0016020">
    <property type="term" value="C:membrane"/>
    <property type="evidence" value="ECO:0007669"/>
    <property type="project" value="UniProtKB-SubCell"/>
</dbReference>
<feature type="region of interest" description="Disordered" evidence="5">
    <location>
        <begin position="229"/>
        <end position="256"/>
    </location>
</feature>
<feature type="transmembrane region" description="Helical" evidence="6">
    <location>
        <begin position="472"/>
        <end position="494"/>
    </location>
</feature>
<keyword evidence="3 6" id="KW-1133">Transmembrane helix</keyword>
<gene>
    <name evidence="7" type="ORF">CGC20_21670</name>
</gene>
<proteinExistence type="predicted"/>
<feature type="transmembrane region" description="Helical" evidence="6">
    <location>
        <begin position="1285"/>
        <end position="1301"/>
    </location>
</feature>
<dbReference type="InterPro" id="IPR004299">
    <property type="entry name" value="MBOAT_fam"/>
</dbReference>
<evidence type="ECO:0000313" key="8">
    <source>
        <dbReference type="Proteomes" id="UP000318821"/>
    </source>
</evidence>
<dbReference type="Proteomes" id="UP000318821">
    <property type="component" value="Unassembled WGS sequence"/>
</dbReference>
<feature type="transmembrane region" description="Helical" evidence="6">
    <location>
        <begin position="786"/>
        <end position="804"/>
    </location>
</feature>
<dbReference type="Pfam" id="PF03062">
    <property type="entry name" value="MBOAT"/>
    <property type="match status" value="2"/>
</dbReference>
<dbReference type="InterPro" id="IPR051085">
    <property type="entry name" value="MB_O-acyltransferase"/>
</dbReference>
<keyword evidence="7" id="KW-0808">Transferase</keyword>
<dbReference type="PANTHER" id="PTHR13285">
    <property type="entry name" value="ACYLTRANSFERASE"/>
    <property type="match status" value="1"/>
</dbReference>
<dbReference type="VEuPathDB" id="TriTrypDB:LdBPK_191370.1"/>
<feature type="compositionally biased region" description="Basic and acidic residues" evidence="5">
    <location>
        <begin position="247"/>
        <end position="256"/>
    </location>
</feature>
<dbReference type="GO" id="GO:0005783">
    <property type="term" value="C:endoplasmic reticulum"/>
    <property type="evidence" value="ECO:0007669"/>
    <property type="project" value="TreeGrafter"/>
</dbReference>
<keyword evidence="2 6" id="KW-0812">Transmembrane</keyword>
<feature type="region of interest" description="Disordered" evidence="5">
    <location>
        <begin position="26"/>
        <end position="45"/>
    </location>
</feature>
<comment type="subcellular location">
    <subcellularLocation>
        <location evidence="1">Membrane</location>
        <topology evidence="1">Multi-pass membrane protein</topology>
    </subcellularLocation>
</comment>
<feature type="transmembrane region" description="Helical" evidence="6">
    <location>
        <begin position="647"/>
        <end position="671"/>
    </location>
</feature>
<feature type="transmembrane region" description="Helical" evidence="6">
    <location>
        <begin position="307"/>
        <end position="324"/>
    </location>
</feature>
<dbReference type="PANTHER" id="PTHR13285:SF18">
    <property type="entry name" value="PROTEIN-CYSTEINE N-PALMITOYLTRANSFERASE RASP"/>
    <property type="match status" value="1"/>
</dbReference>
<evidence type="ECO:0000256" key="4">
    <source>
        <dbReference type="ARBA" id="ARBA00023136"/>
    </source>
</evidence>
<organism evidence="7 8">
    <name type="scientific">Leishmania donovani</name>
    <dbReference type="NCBI Taxonomy" id="5661"/>
    <lineage>
        <taxon>Eukaryota</taxon>
        <taxon>Discoba</taxon>
        <taxon>Euglenozoa</taxon>
        <taxon>Kinetoplastea</taxon>
        <taxon>Metakinetoplastina</taxon>
        <taxon>Trypanosomatida</taxon>
        <taxon>Trypanosomatidae</taxon>
        <taxon>Leishmaniinae</taxon>
        <taxon>Leishmania</taxon>
    </lineage>
</organism>
<dbReference type="EMBL" id="RHLD01000041">
    <property type="protein sequence ID" value="TPP42979.1"/>
    <property type="molecule type" value="Genomic_DNA"/>
</dbReference>
<feature type="transmembrane region" description="Helical" evidence="6">
    <location>
        <begin position="1039"/>
        <end position="1056"/>
    </location>
</feature>
<keyword evidence="4 6" id="KW-0472">Membrane</keyword>
<feature type="transmembrane region" description="Helical" evidence="6">
    <location>
        <begin position="1379"/>
        <end position="1403"/>
    </location>
</feature>
<feature type="transmembrane region" description="Helical" evidence="6">
    <location>
        <begin position="1016"/>
        <end position="1033"/>
    </location>
</feature>
<feature type="transmembrane region" description="Helical" evidence="6">
    <location>
        <begin position="515"/>
        <end position="541"/>
    </location>
</feature>
<feature type="transmembrane region" description="Helical" evidence="6">
    <location>
        <begin position="1465"/>
        <end position="1485"/>
    </location>
</feature>
<feature type="transmembrane region" description="Helical" evidence="6">
    <location>
        <begin position="624"/>
        <end position="641"/>
    </location>
</feature>
<evidence type="ECO:0000256" key="1">
    <source>
        <dbReference type="ARBA" id="ARBA00004141"/>
    </source>
</evidence>
<feature type="transmembrane region" description="Helical" evidence="6">
    <location>
        <begin position="928"/>
        <end position="946"/>
    </location>
</feature>
<evidence type="ECO:0000313" key="7">
    <source>
        <dbReference type="EMBL" id="TPP42979.1"/>
    </source>
</evidence>
<sequence length="1556" mass="174690">MEHSPTSASGGAGRFVSTSPVALSAGSSVHAAPRQPLTSRAGSLTEGGLSKPLGSIQVLVSERVSLPASLSCAALGSLQTSSAAEEAFVSCSSLPAVAAKSPSAQRSPPWKCGRLYFVSPTTALDVGAADYNTVYPRCCSLEYLAGLAVAAYIILYGFAAIRDFCDRHAKYYWIKLVYPTPLFLRLGTNGYDNLTDKQWTGFCGQYPKLLAVALLLGAWSALCRDSRASSPPSSSSSPLSAVTTGKQRADVGDRRPPGTPLASVYQLCSHAALTLAERVILYRSSCIPAFYTVVGVVFVIFVHGPHFFLPLLIIIANYVIFSRLQRWCPYWLFMVIMWAAHVTLLYLIEINDGFEQTPWLQYYTSCILSHLQAIQEDAEAIPWEQRMRWCVAFRMSTLRLIAFNYDLWEATHAAARARDRARAKHDTGCVECAQLREQNAASAAALPAEALRCYKYRTEYARDPADYNFLNYAAYVLFPPLYLAGPMSSFNAFVSHMRVPSTSMPLRKMVRYAFGILRIYITEYTLLHFVHIPCLGSYAFVILRMTLLEQAHFLFYMLAYLWLKFSFIWKSSRLFAMFSGIEVPEDMRRCFGNTLTVRGFWRDWHASFNLWIVRYMYIPMGGRSRVALSVLPIFLFIAVWHDPALHLVKWAVCIAAMFVAEVAVSGCFGWAAAAFRREMAAAAPTGAVSDAALENGRPTNCAPRRSLLARLARLSARRLSPRTRAWLHRQIRVVGGMSTLFALIVANLIGFSMQNSSATIAKIGTTLEPTDAEDIIARSFSQLTPWFATGLLVSLYTLSSLAVIDRDMQAHMMSWLRQQYKLNKRTSGATPCHLHFVNPTTALDIGAADYSTVYPRLCSIEYLVTAATCLGTMLYGFAVLQSFCYKNFFSYQWDTVDPNPFFERMGSKGYDDSVDDQWVGFITHYKRFLGLALLLAGFSGLYRALLSYSTSSASPVPSDNTACSSPSASSECSGSLDGHVKVWMPPRWLDKLRSRARTLGSPSGARRRCTAFLQRSWILPAFYTVVGVVFVIFVHGPHFFLPLLIIIANYVIFSRLQRWCPYWLFMVIMWAAHVTLLYLIEINDGFEQTYWLQYFVPTSEKVAWAVLAEVRIPLWKQRMRWCVAFRMSTLRLIAFNYDLWEATHAAARARDRARAKHDTGCVECAQLREQNAASAAALPAEALRCYKYRTEYARDPADYNFLNYAAYVLFPPLYLAGPMSSFNAFVSHMRVPSTSMPLRKMVRYAFGILRIYITEYTLLHFVHIPCLGSYAFVILRMTLLEQAHFLFYMLAYLWLKFSFIWKSSRLFAMFSGIEVPEDMRRCFGNTLTVRGFWRDWHASFNLWIVRYMYIPMGGRSRVALSVLPIFLFIAVWHDPALHLVKWAVCIAAMFVAEVAVSGCFGWAAAAFRREMAAAAPTGAVSDAALENGRPTNCAPRRSLLARLARLSARRLSPLAQSWVYRQFRVIAGMTTVLGLIIANLVGFSMQNAVATVEKHGLPSSGTDADNVIKKAFHGLTPLFTLGLIAFMYSMSALAAMDRDMARQQASYLKLLYRLKQ</sequence>
<comment type="caution">
    <text evidence="7">The sequence shown here is derived from an EMBL/GenBank/DDBJ whole genome shotgun (WGS) entry which is preliminary data.</text>
</comment>
<keyword evidence="7" id="KW-0012">Acyltransferase</keyword>
<dbReference type="VEuPathDB" id="TriTrypDB:LdCL_190018600"/>
<dbReference type="VEuPathDB" id="TriTrypDB:LDHU3_19.1600"/>
<feature type="transmembrane region" description="Helical" evidence="6">
    <location>
        <begin position="553"/>
        <end position="569"/>
    </location>
</feature>